<evidence type="ECO:0000313" key="1">
    <source>
        <dbReference type="EMBL" id="KAF2894537.1"/>
    </source>
</evidence>
<dbReference type="EMBL" id="VTPC01006927">
    <property type="protein sequence ID" value="KAF2894537.1"/>
    <property type="molecule type" value="Genomic_DNA"/>
</dbReference>
<dbReference type="AlphaFoldDB" id="A0A8K0GAB0"/>
<keyword evidence="2" id="KW-1185">Reference proteome</keyword>
<reference evidence="1" key="1">
    <citation type="submission" date="2019-08" db="EMBL/GenBank/DDBJ databases">
        <title>The genome of the North American firefly Photinus pyralis.</title>
        <authorList>
            <consortium name="Photinus pyralis genome working group"/>
            <person name="Fallon T.R."/>
            <person name="Sander Lower S.E."/>
            <person name="Weng J.-K."/>
        </authorList>
    </citation>
    <scope>NUCLEOTIDE SEQUENCE</scope>
    <source>
        <strain evidence="1">TRF0915ILg1</strain>
        <tissue evidence="1">Whole body</tissue>
    </source>
</reference>
<name>A0A8K0GAB0_IGNLU</name>
<organism evidence="1 2">
    <name type="scientific">Ignelater luminosus</name>
    <name type="common">Cucubano</name>
    <name type="synonym">Pyrophorus luminosus</name>
    <dbReference type="NCBI Taxonomy" id="2038154"/>
    <lineage>
        <taxon>Eukaryota</taxon>
        <taxon>Metazoa</taxon>
        <taxon>Ecdysozoa</taxon>
        <taxon>Arthropoda</taxon>
        <taxon>Hexapoda</taxon>
        <taxon>Insecta</taxon>
        <taxon>Pterygota</taxon>
        <taxon>Neoptera</taxon>
        <taxon>Endopterygota</taxon>
        <taxon>Coleoptera</taxon>
        <taxon>Polyphaga</taxon>
        <taxon>Elateriformia</taxon>
        <taxon>Elateroidea</taxon>
        <taxon>Elateridae</taxon>
        <taxon>Agrypninae</taxon>
        <taxon>Pyrophorini</taxon>
        <taxon>Ignelater</taxon>
    </lineage>
</organism>
<sequence length="149" mass="16621">MTKRLLLLSRHSALFLLRASISIPRLINFVRCSLTCRKMSLLEKYDATLKSSLETILNISLSRDTWLQSSLPVKMGGLGIRHAINMATPSDGKGPDGQTLVPWRRGRYLMWDVSCRDTFAPSRHSGTPKTAGYVAATEEAEKKKNTPNC</sequence>
<protein>
    <submittedName>
        <fullName evidence="1">Uncharacterized protein</fullName>
    </submittedName>
</protein>
<dbReference type="Proteomes" id="UP000801492">
    <property type="component" value="Unassembled WGS sequence"/>
</dbReference>
<dbReference type="OrthoDB" id="6773446at2759"/>
<accession>A0A8K0GAB0</accession>
<evidence type="ECO:0000313" key="2">
    <source>
        <dbReference type="Proteomes" id="UP000801492"/>
    </source>
</evidence>
<comment type="caution">
    <text evidence="1">The sequence shown here is derived from an EMBL/GenBank/DDBJ whole genome shotgun (WGS) entry which is preliminary data.</text>
</comment>
<gene>
    <name evidence="1" type="ORF">ILUMI_11636</name>
</gene>
<proteinExistence type="predicted"/>